<evidence type="ECO:0000256" key="4">
    <source>
        <dbReference type="ARBA" id="ARBA00022679"/>
    </source>
</evidence>
<dbReference type="GO" id="GO:0005737">
    <property type="term" value="C:cytoplasm"/>
    <property type="evidence" value="ECO:0007669"/>
    <property type="project" value="UniProtKB-SubCell"/>
</dbReference>
<evidence type="ECO:0000313" key="11">
    <source>
        <dbReference type="Proteomes" id="UP000600363"/>
    </source>
</evidence>
<protein>
    <recommendedName>
        <fullName evidence="7">Probable ribosomal RNA small subunit methyltransferase A</fullName>
        <ecNumber evidence="7">2.1.1.-</ecNumber>
    </recommendedName>
    <alternativeName>
        <fullName evidence="7">16S rRNA dimethyladenosine transferase</fullName>
    </alternativeName>
    <alternativeName>
        <fullName evidence="7">16S rRNA dimethylase</fullName>
    </alternativeName>
    <alternativeName>
        <fullName evidence="7">S-adenosylmethionine-6-N',N'-adenosyl(rRNA) dimethyltransferase</fullName>
    </alternativeName>
</protein>
<keyword evidence="2 7" id="KW-0698">rRNA processing</keyword>
<comment type="function">
    <text evidence="7">Specifically dimethylates two adjacent adenosines in the loop of a conserved hairpin near the 3'-end of 16S rRNA in the 30S particle. May play a critical role in biogenesis of 30S subunits.</text>
</comment>
<comment type="caution">
    <text evidence="7 8">Lacks conserved residue(s) required for the propagation of feature annotation.</text>
</comment>
<evidence type="ECO:0000256" key="1">
    <source>
        <dbReference type="ARBA" id="ARBA00022490"/>
    </source>
</evidence>
<dbReference type="RefSeq" id="WP_042686927.1">
    <property type="nucleotide sequence ID" value="NZ_DUIH01000016.1"/>
</dbReference>
<dbReference type="AlphaFoldDB" id="A0A832VXP1"/>
<dbReference type="CDD" id="cd02440">
    <property type="entry name" value="AdoMet_MTases"/>
    <property type="match status" value="1"/>
</dbReference>
<keyword evidence="5 7" id="KW-0949">S-adenosyl-L-methionine</keyword>
<evidence type="ECO:0000256" key="6">
    <source>
        <dbReference type="ARBA" id="ARBA00022884"/>
    </source>
</evidence>
<dbReference type="GO" id="GO:0003723">
    <property type="term" value="F:RNA binding"/>
    <property type="evidence" value="ECO:0007669"/>
    <property type="project" value="UniProtKB-UniRule"/>
</dbReference>
<feature type="binding site" evidence="7 8">
    <location>
        <position position="48"/>
    </location>
    <ligand>
        <name>S-adenosyl-L-methionine</name>
        <dbReference type="ChEBI" id="CHEBI:59789"/>
    </ligand>
</feature>
<feature type="domain" description="Ribosomal RNA adenine methylase transferase N-terminal" evidence="9">
    <location>
        <begin position="28"/>
        <end position="192"/>
    </location>
</feature>
<dbReference type="Gene3D" id="3.40.50.150">
    <property type="entry name" value="Vaccinia Virus protein VP39"/>
    <property type="match status" value="1"/>
</dbReference>
<accession>A0A832VXP1</accession>
<feature type="binding site" evidence="7 8">
    <location>
        <position position="69"/>
    </location>
    <ligand>
        <name>S-adenosyl-L-methionine</name>
        <dbReference type="ChEBI" id="CHEBI:59789"/>
    </ligand>
</feature>
<dbReference type="InterPro" id="IPR001737">
    <property type="entry name" value="KsgA/Erm"/>
</dbReference>
<feature type="binding site" evidence="7 8">
    <location>
        <position position="23"/>
    </location>
    <ligand>
        <name>S-adenosyl-L-methionine</name>
        <dbReference type="ChEBI" id="CHEBI:59789"/>
    </ligand>
</feature>
<evidence type="ECO:0000256" key="2">
    <source>
        <dbReference type="ARBA" id="ARBA00022552"/>
    </source>
</evidence>
<dbReference type="InterPro" id="IPR029063">
    <property type="entry name" value="SAM-dependent_MTases_sf"/>
</dbReference>
<dbReference type="InterPro" id="IPR023165">
    <property type="entry name" value="rRNA_Ade_diMease-like_C"/>
</dbReference>
<dbReference type="PROSITE" id="PS01131">
    <property type="entry name" value="RRNA_A_DIMETH"/>
    <property type="match status" value="1"/>
</dbReference>
<dbReference type="PANTHER" id="PTHR11727:SF7">
    <property type="entry name" value="DIMETHYLADENOSINE TRANSFERASE-RELATED"/>
    <property type="match status" value="1"/>
</dbReference>
<evidence type="ECO:0000256" key="3">
    <source>
        <dbReference type="ARBA" id="ARBA00022603"/>
    </source>
</evidence>
<organism evidence="10 11">
    <name type="scientific">Methermicoccus shengliensis</name>
    <dbReference type="NCBI Taxonomy" id="660064"/>
    <lineage>
        <taxon>Archaea</taxon>
        <taxon>Methanobacteriati</taxon>
        <taxon>Methanobacteriota</taxon>
        <taxon>Stenosarchaea group</taxon>
        <taxon>Methanomicrobia</taxon>
        <taxon>Methanosarcinales</taxon>
        <taxon>Methermicoccaceae</taxon>
        <taxon>Methermicoccus</taxon>
    </lineage>
</organism>
<keyword evidence="1 7" id="KW-0963">Cytoplasm</keyword>
<keyword evidence="4 7" id="KW-0808">Transferase</keyword>
<evidence type="ECO:0000256" key="5">
    <source>
        <dbReference type="ARBA" id="ARBA00022691"/>
    </source>
</evidence>
<evidence type="ECO:0000256" key="8">
    <source>
        <dbReference type="PROSITE-ProRule" id="PRU01026"/>
    </source>
</evidence>
<dbReference type="Gene3D" id="1.10.8.100">
    <property type="entry name" value="Ribosomal RNA adenine dimethylase-like, domain 2"/>
    <property type="match status" value="1"/>
</dbReference>
<dbReference type="Proteomes" id="UP000600363">
    <property type="component" value="Unassembled WGS sequence"/>
</dbReference>
<feature type="binding site" evidence="7 8">
    <location>
        <position position="94"/>
    </location>
    <ligand>
        <name>S-adenosyl-L-methionine</name>
        <dbReference type="ChEBI" id="CHEBI:59789"/>
    </ligand>
</feature>
<evidence type="ECO:0000313" key="10">
    <source>
        <dbReference type="EMBL" id="HIH69933.1"/>
    </source>
</evidence>
<reference evidence="10" key="1">
    <citation type="journal article" date="2020" name="bioRxiv">
        <title>A rank-normalized archaeal taxonomy based on genome phylogeny resolves widespread incomplete and uneven classifications.</title>
        <authorList>
            <person name="Rinke C."/>
            <person name="Chuvochina M."/>
            <person name="Mussig A.J."/>
            <person name="Chaumeil P.-A."/>
            <person name="Waite D.W."/>
            <person name="Whitman W.B."/>
            <person name="Parks D.H."/>
            <person name="Hugenholtz P."/>
        </authorList>
    </citation>
    <scope>NUCLEOTIDE SEQUENCE</scope>
    <source>
        <strain evidence="10">UBA12518</strain>
    </source>
</reference>
<dbReference type="InterPro" id="IPR011530">
    <property type="entry name" value="rRNA_adenine_dimethylase"/>
</dbReference>
<dbReference type="InterPro" id="IPR020598">
    <property type="entry name" value="rRNA_Ade_methylase_Trfase_N"/>
</dbReference>
<comment type="subcellular location">
    <subcellularLocation>
        <location evidence="7">Cytoplasm</location>
    </subcellularLocation>
</comment>
<dbReference type="EC" id="2.1.1.-" evidence="7"/>
<dbReference type="Pfam" id="PF00398">
    <property type="entry name" value="RrnaAD"/>
    <property type="match status" value="1"/>
</dbReference>
<dbReference type="PROSITE" id="PS51689">
    <property type="entry name" value="SAM_RNA_A_N6_MT"/>
    <property type="match status" value="1"/>
</dbReference>
<dbReference type="GO" id="GO:0000179">
    <property type="term" value="F:rRNA (adenine-N6,N6-)-dimethyltransferase activity"/>
    <property type="evidence" value="ECO:0007669"/>
    <property type="project" value="UniProtKB-UniRule"/>
</dbReference>
<proteinExistence type="inferred from homology"/>
<keyword evidence="3 7" id="KW-0489">Methyltransferase</keyword>
<feature type="binding site" evidence="7 8">
    <location>
        <position position="109"/>
    </location>
    <ligand>
        <name>S-adenosyl-L-methionine</name>
        <dbReference type="ChEBI" id="CHEBI:59789"/>
    </ligand>
</feature>
<dbReference type="InterPro" id="IPR020596">
    <property type="entry name" value="rRNA_Ade_Mease_Trfase_CS"/>
</dbReference>
<dbReference type="PANTHER" id="PTHR11727">
    <property type="entry name" value="DIMETHYLADENOSINE TRANSFERASE"/>
    <property type="match status" value="1"/>
</dbReference>
<comment type="similarity">
    <text evidence="7">Belongs to the class I-like SAM-binding methyltransferase superfamily. rRNA adenine N(6)-methyltransferase family. RsmA subfamily.</text>
</comment>
<evidence type="ECO:0000259" key="9">
    <source>
        <dbReference type="SMART" id="SM00650"/>
    </source>
</evidence>
<dbReference type="SUPFAM" id="SSF53335">
    <property type="entry name" value="S-adenosyl-L-methionine-dependent methyltransferases"/>
    <property type="match status" value="1"/>
</dbReference>
<dbReference type="SMART" id="SM00650">
    <property type="entry name" value="rADc"/>
    <property type="match status" value="1"/>
</dbReference>
<name>A0A832VXP1_9EURY</name>
<keyword evidence="6 7" id="KW-0694">RNA-binding</keyword>
<dbReference type="NCBIfam" id="TIGR00755">
    <property type="entry name" value="ksgA"/>
    <property type="match status" value="1"/>
</dbReference>
<dbReference type="HAMAP" id="MF_00607">
    <property type="entry name" value="16SrRNA_methyltr_A"/>
    <property type="match status" value="1"/>
</dbReference>
<evidence type="ECO:0000256" key="7">
    <source>
        <dbReference type="HAMAP-Rule" id="MF_00607"/>
    </source>
</evidence>
<sequence length="278" mass="30907">MEHVPALLRRYGLLNLNKDQRFLISPRALHAIVDAAELEPSEVVLEIGAGVGNLTRLLCERARKVYAMEKDRQLMGVLQSELGDIDNLELICADALEAELPACDVVVSNLPYSIATPLTFRLLEHEFDRAILTYQLELAKRLTAKPSTKSYGRLSVMVQHHCDVRMVARVPKGAFYPPPKVESATVRLVRRPSPYVVEDEALFFELVRAGFEHRRKKLRNALAISASFPLGAEYLRSLSAPELDMRAEELTGAQLASLANIVHRKLKNAGAIASASSR</sequence>
<comment type="caution">
    <text evidence="10">The sequence shown here is derived from an EMBL/GenBank/DDBJ whole genome shotgun (WGS) entry which is preliminary data.</text>
</comment>
<gene>
    <name evidence="7 10" type="primary">rsmA</name>
    <name evidence="7" type="synonym">ksgA</name>
    <name evidence="10" type="ORF">HA299_04900</name>
</gene>
<dbReference type="EMBL" id="DUIH01000016">
    <property type="protein sequence ID" value="HIH69933.1"/>
    <property type="molecule type" value="Genomic_DNA"/>
</dbReference>